<sequence length="84" mass="9436">MRLSYLIAAALAVIFASGKPDKNAHKAKDKGKCGSESIPVPKEYPGQEDQGDYQTANYETDYYPNEELGGDDWYYGYDEVRGIY</sequence>
<feature type="chain" id="PRO_5041417336" evidence="2">
    <location>
        <begin position="19"/>
        <end position="84"/>
    </location>
</feature>
<evidence type="ECO:0000313" key="3">
    <source>
        <dbReference type="EMBL" id="KAK0738278.1"/>
    </source>
</evidence>
<evidence type="ECO:0000256" key="2">
    <source>
        <dbReference type="SAM" id="SignalP"/>
    </source>
</evidence>
<organism evidence="3 4">
    <name type="scientific">Schizothecium vesticola</name>
    <dbReference type="NCBI Taxonomy" id="314040"/>
    <lineage>
        <taxon>Eukaryota</taxon>
        <taxon>Fungi</taxon>
        <taxon>Dikarya</taxon>
        <taxon>Ascomycota</taxon>
        <taxon>Pezizomycotina</taxon>
        <taxon>Sordariomycetes</taxon>
        <taxon>Sordariomycetidae</taxon>
        <taxon>Sordariales</taxon>
        <taxon>Schizotheciaceae</taxon>
        <taxon>Schizothecium</taxon>
    </lineage>
</organism>
<feature type="signal peptide" evidence="2">
    <location>
        <begin position="1"/>
        <end position="18"/>
    </location>
</feature>
<evidence type="ECO:0000313" key="4">
    <source>
        <dbReference type="Proteomes" id="UP001172155"/>
    </source>
</evidence>
<name>A0AA40BQ07_9PEZI</name>
<dbReference type="AlphaFoldDB" id="A0AA40BQ07"/>
<proteinExistence type="predicted"/>
<dbReference type="EMBL" id="JAUKUD010000007">
    <property type="protein sequence ID" value="KAK0738278.1"/>
    <property type="molecule type" value="Genomic_DNA"/>
</dbReference>
<keyword evidence="2" id="KW-0732">Signal</keyword>
<dbReference type="Proteomes" id="UP001172155">
    <property type="component" value="Unassembled WGS sequence"/>
</dbReference>
<feature type="compositionally biased region" description="Basic and acidic residues" evidence="1">
    <location>
        <begin position="20"/>
        <end position="33"/>
    </location>
</feature>
<evidence type="ECO:0000256" key="1">
    <source>
        <dbReference type="SAM" id="MobiDB-lite"/>
    </source>
</evidence>
<feature type="region of interest" description="Disordered" evidence="1">
    <location>
        <begin position="20"/>
        <end position="55"/>
    </location>
</feature>
<accession>A0AA40BQ07</accession>
<reference evidence="3" key="1">
    <citation type="submission" date="2023-06" db="EMBL/GenBank/DDBJ databases">
        <title>Genome-scale phylogeny and comparative genomics of the fungal order Sordariales.</title>
        <authorList>
            <consortium name="Lawrence Berkeley National Laboratory"/>
            <person name="Hensen N."/>
            <person name="Bonometti L."/>
            <person name="Westerberg I."/>
            <person name="Brannstrom I.O."/>
            <person name="Guillou S."/>
            <person name="Cros-Aarteil S."/>
            <person name="Calhoun S."/>
            <person name="Haridas S."/>
            <person name="Kuo A."/>
            <person name="Mondo S."/>
            <person name="Pangilinan J."/>
            <person name="Riley R."/>
            <person name="LaButti K."/>
            <person name="Andreopoulos B."/>
            <person name="Lipzen A."/>
            <person name="Chen C."/>
            <person name="Yanf M."/>
            <person name="Daum C."/>
            <person name="Ng V."/>
            <person name="Clum A."/>
            <person name="Steindorff A."/>
            <person name="Ohm R."/>
            <person name="Martin F."/>
            <person name="Silar P."/>
            <person name="Natvig D."/>
            <person name="Lalanne C."/>
            <person name="Gautier V."/>
            <person name="Ament-velasquez S.L."/>
            <person name="Kruys A."/>
            <person name="Hutchinson M.I."/>
            <person name="Powell A.J."/>
            <person name="Barry K."/>
            <person name="Miller A.N."/>
            <person name="Grigoriev I.V."/>
            <person name="Debuchy R."/>
            <person name="Gladieux P."/>
            <person name="Thoren M.H."/>
            <person name="Johannesson H."/>
        </authorList>
    </citation>
    <scope>NUCLEOTIDE SEQUENCE</scope>
    <source>
        <strain evidence="3">SMH3187-1</strain>
    </source>
</reference>
<comment type="caution">
    <text evidence="3">The sequence shown here is derived from an EMBL/GenBank/DDBJ whole genome shotgun (WGS) entry which is preliminary data.</text>
</comment>
<gene>
    <name evidence="3" type="ORF">B0T18DRAFT_433110</name>
</gene>
<protein>
    <submittedName>
        <fullName evidence="3">Uncharacterized protein</fullName>
    </submittedName>
</protein>
<keyword evidence="4" id="KW-1185">Reference proteome</keyword>